<dbReference type="CDD" id="cd16922">
    <property type="entry name" value="HATPase_EvgS-ArcB-TorS-like"/>
    <property type="match status" value="1"/>
</dbReference>
<evidence type="ECO:0000313" key="16">
    <source>
        <dbReference type="EMBL" id="MCY9694175.1"/>
    </source>
</evidence>
<accession>A0ABT4GDA4</accession>
<dbReference type="Pfam" id="PF07694">
    <property type="entry name" value="5TM-5TMR_LYT"/>
    <property type="match status" value="1"/>
</dbReference>
<dbReference type="GO" id="GO:0005524">
    <property type="term" value="F:ATP binding"/>
    <property type="evidence" value="ECO:0007669"/>
    <property type="project" value="UniProtKB-KW"/>
</dbReference>
<keyword evidence="6" id="KW-0808">Transferase</keyword>
<sequence length="491" mass="55626">SILITSAYLFNLGFKYIFQNSSWKVKQAVLVGIFIVAGWLTMFFGVTEKEYTLFDLRTVPLIFGTLFFRDPRLVLLIGAGISLSRYTFAGITPQAITGSINIMLLGCLAALLVNIYRKKAWSYKKKALVSILSINTLQVIGIAMFGAIPTHLYLSKVVPHTYPAAILVGSFFVFIMRDFYEEQLRTQKLKRMNHILRHRTRELREKARELQLSSKYKSDFIANMSHELKTPLNSIMAMSQLLQEDVEQREERISYADFIHTSGKELLQKINNILDIASVETGKMKILWELVSVEDMIQLMQYQFQTMTEQKGLGFEVHIAANVSASIVTDANRLIQILRNLLMNAVKFTEHGGISVLVHIDQTIEASQPELAVSHEHKHTNMSLWPFSQNGLVQQNIQNVSTQWVVFTVCDTGVGIDQDKQQLIFEAFYQEDSALTRRYEGTGLGLSISLKLARLLGGTLTLHSVKGEGSRFSLRLPVYPLLDQKNCKTDS</sequence>
<dbReference type="SUPFAM" id="SSF55874">
    <property type="entry name" value="ATPase domain of HSP90 chaperone/DNA topoisomerase II/histidine kinase"/>
    <property type="match status" value="1"/>
</dbReference>
<feature type="transmembrane region" description="Helical" evidence="14">
    <location>
        <begin position="28"/>
        <end position="47"/>
    </location>
</feature>
<keyword evidence="13 14" id="KW-0472">Membrane</keyword>
<feature type="transmembrane region" description="Helical" evidence="14">
    <location>
        <begin position="128"/>
        <end position="148"/>
    </location>
</feature>
<feature type="domain" description="Histidine kinase" evidence="15">
    <location>
        <begin position="223"/>
        <end position="480"/>
    </location>
</feature>
<feature type="transmembrane region" description="Helical" evidence="14">
    <location>
        <begin position="95"/>
        <end position="116"/>
    </location>
</feature>
<evidence type="ECO:0000256" key="8">
    <source>
        <dbReference type="ARBA" id="ARBA00022741"/>
    </source>
</evidence>
<evidence type="ECO:0000259" key="15">
    <source>
        <dbReference type="PROSITE" id="PS50109"/>
    </source>
</evidence>
<evidence type="ECO:0000256" key="1">
    <source>
        <dbReference type="ARBA" id="ARBA00000085"/>
    </source>
</evidence>
<dbReference type="Pfam" id="PF00512">
    <property type="entry name" value="HisKA"/>
    <property type="match status" value="1"/>
</dbReference>
<comment type="catalytic activity">
    <reaction evidence="1">
        <text>ATP + protein L-histidine = ADP + protein N-phospho-L-histidine.</text>
        <dbReference type="EC" id="2.7.13.3"/>
    </reaction>
</comment>
<keyword evidence="17" id="KW-1185">Reference proteome</keyword>
<evidence type="ECO:0000256" key="11">
    <source>
        <dbReference type="ARBA" id="ARBA00022989"/>
    </source>
</evidence>
<dbReference type="RefSeq" id="WP_268615881.1">
    <property type="nucleotide sequence ID" value="NZ_JAMDMX010000046.1"/>
</dbReference>
<evidence type="ECO:0000256" key="6">
    <source>
        <dbReference type="ARBA" id="ARBA00022679"/>
    </source>
</evidence>
<dbReference type="InterPro" id="IPR011620">
    <property type="entry name" value="Sig_transdc_His_kinase_LytS_TM"/>
</dbReference>
<evidence type="ECO:0000256" key="10">
    <source>
        <dbReference type="ARBA" id="ARBA00022840"/>
    </source>
</evidence>
<dbReference type="InterPro" id="IPR003594">
    <property type="entry name" value="HATPase_dom"/>
</dbReference>
<organism evidence="16 17">
    <name type="scientific">Paenibacillus alginolyticus</name>
    <dbReference type="NCBI Taxonomy" id="59839"/>
    <lineage>
        <taxon>Bacteria</taxon>
        <taxon>Bacillati</taxon>
        <taxon>Bacillota</taxon>
        <taxon>Bacilli</taxon>
        <taxon>Bacillales</taxon>
        <taxon>Paenibacillaceae</taxon>
        <taxon>Paenibacillus</taxon>
    </lineage>
</organism>
<evidence type="ECO:0000256" key="7">
    <source>
        <dbReference type="ARBA" id="ARBA00022692"/>
    </source>
</evidence>
<dbReference type="Pfam" id="PF02518">
    <property type="entry name" value="HATPase_c"/>
    <property type="match status" value="1"/>
</dbReference>
<comment type="caution">
    <text evidence="16">The sequence shown here is derived from an EMBL/GenBank/DDBJ whole genome shotgun (WGS) entry which is preliminary data.</text>
</comment>
<evidence type="ECO:0000256" key="13">
    <source>
        <dbReference type="ARBA" id="ARBA00023136"/>
    </source>
</evidence>
<evidence type="ECO:0000256" key="3">
    <source>
        <dbReference type="ARBA" id="ARBA00012438"/>
    </source>
</evidence>
<dbReference type="PANTHER" id="PTHR43711">
    <property type="entry name" value="TWO-COMPONENT HISTIDINE KINASE"/>
    <property type="match status" value="1"/>
</dbReference>
<dbReference type="SMART" id="SM00388">
    <property type="entry name" value="HisKA"/>
    <property type="match status" value="1"/>
</dbReference>
<dbReference type="SUPFAM" id="SSF47384">
    <property type="entry name" value="Homodimeric domain of signal transducing histidine kinase"/>
    <property type="match status" value="1"/>
</dbReference>
<evidence type="ECO:0000256" key="4">
    <source>
        <dbReference type="ARBA" id="ARBA00022475"/>
    </source>
</evidence>
<dbReference type="PANTHER" id="PTHR43711:SF26">
    <property type="entry name" value="SENSOR HISTIDINE KINASE RCSC"/>
    <property type="match status" value="1"/>
</dbReference>
<gene>
    <name evidence="16" type="ORF">M5X19_14860</name>
</gene>
<feature type="non-terminal residue" evidence="16">
    <location>
        <position position="1"/>
    </location>
</feature>
<dbReference type="InterPro" id="IPR036097">
    <property type="entry name" value="HisK_dim/P_sf"/>
</dbReference>
<keyword evidence="4" id="KW-1003">Cell membrane</keyword>
<reference evidence="16 17" key="1">
    <citation type="submission" date="2022-05" db="EMBL/GenBank/DDBJ databases">
        <title>Genome Sequencing of Bee-Associated Microbes.</title>
        <authorList>
            <person name="Dunlap C."/>
        </authorList>
    </citation>
    <scope>NUCLEOTIDE SEQUENCE [LARGE SCALE GENOMIC DNA]</scope>
    <source>
        <strain evidence="16 17">NRRL B-14421</strain>
    </source>
</reference>
<dbReference type="CDD" id="cd00082">
    <property type="entry name" value="HisKA"/>
    <property type="match status" value="1"/>
</dbReference>
<evidence type="ECO:0000313" key="17">
    <source>
        <dbReference type="Proteomes" id="UP001527099"/>
    </source>
</evidence>
<dbReference type="EC" id="2.7.13.3" evidence="3"/>
<dbReference type="InterPro" id="IPR050736">
    <property type="entry name" value="Sensor_HK_Regulatory"/>
</dbReference>
<proteinExistence type="predicted"/>
<dbReference type="InterPro" id="IPR003661">
    <property type="entry name" value="HisK_dim/P_dom"/>
</dbReference>
<feature type="transmembrane region" description="Helical" evidence="14">
    <location>
        <begin position="59"/>
        <end position="83"/>
    </location>
</feature>
<evidence type="ECO:0000256" key="14">
    <source>
        <dbReference type="SAM" id="Phobius"/>
    </source>
</evidence>
<feature type="transmembrane region" description="Helical" evidence="14">
    <location>
        <begin position="160"/>
        <end position="180"/>
    </location>
</feature>
<name>A0ABT4GDA4_9BACL</name>
<dbReference type="PROSITE" id="PS50109">
    <property type="entry name" value="HIS_KIN"/>
    <property type="match status" value="1"/>
</dbReference>
<dbReference type="Proteomes" id="UP001527099">
    <property type="component" value="Unassembled WGS sequence"/>
</dbReference>
<keyword evidence="5" id="KW-0597">Phosphoprotein</keyword>
<protein>
    <recommendedName>
        <fullName evidence="3">histidine kinase</fullName>
        <ecNumber evidence="3">2.7.13.3</ecNumber>
    </recommendedName>
</protein>
<keyword evidence="10 16" id="KW-0067">ATP-binding</keyword>
<dbReference type="EMBL" id="JAMDMX010000046">
    <property type="protein sequence ID" value="MCY9694175.1"/>
    <property type="molecule type" value="Genomic_DNA"/>
</dbReference>
<dbReference type="Gene3D" id="3.30.565.10">
    <property type="entry name" value="Histidine kinase-like ATPase, C-terminal domain"/>
    <property type="match status" value="1"/>
</dbReference>
<evidence type="ECO:0000256" key="12">
    <source>
        <dbReference type="ARBA" id="ARBA00023012"/>
    </source>
</evidence>
<dbReference type="PRINTS" id="PR00344">
    <property type="entry name" value="BCTRLSENSOR"/>
</dbReference>
<dbReference type="SMART" id="SM00387">
    <property type="entry name" value="HATPase_c"/>
    <property type="match status" value="1"/>
</dbReference>
<keyword evidence="7 14" id="KW-0812">Transmembrane</keyword>
<dbReference type="InterPro" id="IPR036890">
    <property type="entry name" value="HATPase_C_sf"/>
</dbReference>
<dbReference type="InterPro" id="IPR005467">
    <property type="entry name" value="His_kinase_dom"/>
</dbReference>
<evidence type="ECO:0000256" key="5">
    <source>
        <dbReference type="ARBA" id="ARBA00022553"/>
    </source>
</evidence>
<dbReference type="InterPro" id="IPR004358">
    <property type="entry name" value="Sig_transdc_His_kin-like_C"/>
</dbReference>
<keyword evidence="11 14" id="KW-1133">Transmembrane helix</keyword>
<keyword evidence="9" id="KW-0418">Kinase</keyword>
<comment type="subcellular location">
    <subcellularLocation>
        <location evidence="2">Cell membrane</location>
        <topology evidence="2">Multi-pass membrane protein</topology>
    </subcellularLocation>
</comment>
<dbReference type="Gene3D" id="1.10.287.130">
    <property type="match status" value="1"/>
</dbReference>
<evidence type="ECO:0000256" key="9">
    <source>
        <dbReference type="ARBA" id="ARBA00022777"/>
    </source>
</evidence>
<evidence type="ECO:0000256" key="2">
    <source>
        <dbReference type="ARBA" id="ARBA00004651"/>
    </source>
</evidence>
<keyword evidence="8" id="KW-0547">Nucleotide-binding</keyword>
<keyword evidence="12" id="KW-0902">Two-component regulatory system</keyword>